<dbReference type="KEGG" id="nta:107819813"/>
<dbReference type="InterPro" id="IPR013103">
    <property type="entry name" value="RVT_2"/>
</dbReference>
<dbReference type="InterPro" id="IPR043502">
    <property type="entry name" value="DNA/RNA_pol_sf"/>
</dbReference>
<dbReference type="AlphaFoldDB" id="A0A1S4CJT7"/>
<proteinExistence type="predicted"/>
<feature type="domain" description="Reverse transcriptase Ty1/copia-type" evidence="1">
    <location>
        <begin position="35"/>
        <end position="115"/>
    </location>
</feature>
<sequence length="202" mass="22546">MEAPSNGCFNAFLQGDLVEDVYMIPPPGLVSQRGVLPVYVDDLVITGSNPIMIEATKLMLQQHFKIKDLGEIKYFFGLEIARSKQGILASQRNFALDLISDLGLARSKPAGTPLEYLSDEFLPDPTIYEELVGKLLYLIMTRSDIAYAVQNLSQFTHKPKKSHMEGALRVVRYLKNAPGLRILLSTKVSSQLTVHYDADWAT</sequence>
<reference evidence="2" key="1">
    <citation type="submission" date="2025-08" db="UniProtKB">
        <authorList>
            <consortium name="RefSeq"/>
        </authorList>
    </citation>
    <scope>IDENTIFICATION</scope>
</reference>
<evidence type="ECO:0000259" key="1">
    <source>
        <dbReference type="Pfam" id="PF07727"/>
    </source>
</evidence>
<dbReference type="PaxDb" id="4097-A0A1S4CJT7"/>
<name>A0A1S4CJT7_TOBAC</name>
<dbReference type="PANTHER" id="PTHR11439:SF468">
    <property type="entry name" value="REVERSE TRANSCRIPTASE TY1_COPIA-TYPE DOMAIN-CONTAINING PROTEIN"/>
    <property type="match status" value="1"/>
</dbReference>
<evidence type="ECO:0000313" key="2">
    <source>
        <dbReference type="RefSeq" id="XP_016501453.1"/>
    </source>
</evidence>
<dbReference type="Pfam" id="PF07727">
    <property type="entry name" value="RVT_2"/>
    <property type="match status" value="1"/>
</dbReference>
<dbReference type="OrthoDB" id="1751568at2759"/>
<dbReference type="RefSeq" id="XP_016501453.1">
    <property type="nucleotide sequence ID" value="XM_016645967.1"/>
</dbReference>
<gene>
    <name evidence="2" type="primary">LOC107819813</name>
</gene>
<accession>A0A1S4CJT7</accession>
<dbReference type="PANTHER" id="PTHR11439">
    <property type="entry name" value="GAG-POL-RELATED RETROTRANSPOSON"/>
    <property type="match status" value="1"/>
</dbReference>
<dbReference type="STRING" id="4097.A0A1S4CJT7"/>
<protein>
    <submittedName>
        <fullName evidence="2">Uncharacterized mitochondrial protein AtMg00810-like</fullName>
    </submittedName>
</protein>
<dbReference type="SUPFAM" id="SSF56672">
    <property type="entry name" value="DNA/RNA polymerases"/>
    <property type="match status" value="1"/>
</dbReference>
<organism evidence="2">
    <name type="scientific">Nicotiana tabacum</name>
    <name type="common">Common tobacco</name>
    <dbReference type="NCBI Taxonomy" id="4097"/>
    <lineage>
        <taxon>Eukaryota</taxon>
        <taxon>Viridiplantae</taxon>
        <taxon>Streptophyta</taxon>
        <taxon>Embryophyta</taxon>
        <taxon>Tracheophyta</taxon>
        <taxon>Spermatophyta</taxon>
        <taxon>Magnoliopsida</taxon>
        <taxon>eudicotyledons</taxon>
        <taxon>Gunneridae</taxon>
        <taxon>Pentapetalae</taxon>
        <taxon>asterids</taxon>
        <taxon>lamiids</taxon>
        <taxon>Solanales</taxon>
        <taxon>Solanaceae</taxon>
        <taxon>Nicotianoideae</taxon>
        <taxon>Nicotianeae</taxon>
        <taxon>Nicotiana</taxon>
    </lineage>
</organism>